<organism evidence="3 6">
    <name type="scientific">Streptomyces acidiscabies</name>
    <dbReference type="NCBI Taxonomy" id="42234"/>
    <lineage>
        <taxon>Bacteria</taxon>
        <taxon>Bacillati</taxon>
        <taxon>Actinomycetota</taxon>
        <taxon>Actinomycetes</taxon>
        <taxon>Kitasatosporales</taxon>
        <taxon>Streptomycetaceae</taxon>
        <taxon>Streptomyces</taxon>
    </lineage>
</organism>
<dbReference type="InterPro" id="IPR056948">
    <property type="entry name" value="PNGaseA_N"/>
</dbReference>
<evidence type="ECO:0000259" key="2">
    <source>
        <dbReference type="Pfam" id="PF12222"/>
    </source>
</evidence>
<dbReference type="RefSeq" id="WP_100216671.1">
    <property type="nucleotide sequence ID" value="NZ_BCMK01000010.1"/>
</dbReference>
<dbReference type="EMBL" id="JARAWP010000012">
    <property type="protein sequence ID" value="MDX3020452.1"/>
    <property type="molecule type" value="Genomic_DNA"/>
</dbReference>
<evidence type="ECO:0000313" key="4">
    <source>
        <dbReference type="EMBL" id="MDX3020452.1"/>
    </source>
</evidence>
<reference evidence="3 5" key="1">
    <citation type="journal article" date="2023" name="Microb. Genom.">
        <title>Mesoterricola silvestris gen. nov., sp. nov., Mesoterricola sediminis sp. nov., Geothrix oryzae sp. nov., Geothrix edaphica sp. nov., Geothrix rubra sp. nov., and Geothrix limicola sp. nov., six novel members of Acidobacteriota isolated from soils.</title>
        <authorList>
            <person name="Weisberg A.J."/>
            <person name="Pearce E."/>
            <person name="Kramer C.G."/>
            <person name="Chang J.H."/>
            <person name="Clarke C.R."/>
        </authorList>
    </citation>
    <scope>NUCLEOTIDE SEQUENCE</scope>
    <source>
        <strain evidence="4 5">NB05-1H</strain>
        <strain evidence="3">NRRL_B-16521</strain>
    </source>
</reference>
<dbReference type="Proteomes" id="UP001282288">
    <property type="component" value="Unassembled WGS sequence"/>
</dbReference>
<gene>
    <name evidence="3" type="ORF">PV399_22915</name>
    <name evidence="4" type="ORF">PV666_21550</name>
</gene>
<dbReference type="AlphaFoldDB" id="A0AAP6EH58"/>
<feature type="chain" id="PRO_5042825694" evidence="1">
    <location>
        <begin position="45"/>
        <end position="562"/>
    </location>
</feature>
<evidence type="ECO:0000313" key="5">
    <source>
        <dbReference type="Proteomes" id="UP001272987"/>
    </source>
</evidence>
<evidence type="ECO:0000313" key="6">
    <source>
        <dbReference type="Proteomes" id="UP001282288"/>
    </source>
</evidence>
<name>A0AAP6EH58_9ACTN</name>
<feature type="domain" description="Peptide N-acetyl-beta-D-glucosaminyl asparaginase amidase A N-terminal" evidence="2">
    <location>
        <begin position="89"/>
        <end position="389"/>
    </location>
</feature>
<evidence type="ECO:0000313" key="3">
    <source>
        <dbReference type="EMBL" id="MDX2962539.1"/>
    </source>
</evidence>
<keyword evidence="1" id="KW-0732">Signal</keyword>
<accession>A0AAP6EH58</accession>
<comment type="caution">
    <text evidence="3">The sequence shown here is derived from an EMBL/GenBank/DDBJ whole genome shotgun (WGS) entry which is preliminary data.</text>
</comment>
<sequence>MRVIRATRTRAPGPSGPAIRPGRAFTVLAAAVAAFGLSLGSASAAGTPVATSAVPAAATTPTATVPPEFGTDYHDPVTAAPPIKTPHTKSCSVTVAQAQFKDFTPYTGTYTPPNGCGVPGSWSKAVLRLDGNVKGRQFDRLGYLDIGGVQMLRTSTPEPSQDGIDWSVEKDVTQYAKTLSTPQPVDMLIGNVVDDTYTGILNVKVTLTFYPATSKVRVSAPDRVIPLSDANSVTTDASLTVPRNSERILAEVYATGSGGGCEEFWYSAVTPSASYSCKGGDDGPYREVRISVDGKVAGIASPYPNVWTGGWSPYLWSVIPSPHSFDVRPLVYDLTPFAGVLNDGKAHKVDVSVIGVPAGQTGWSAPTNVLVWQDHHKAVVTGAVTSYRQSGPQVVHHYTDGSLRHLATDGTDRLKVTGYLDTSHGRVTTTVERTLTTAIDHRWTPDENTDDQTGEWTDHQAVTTGGHVSRTDRAYTLDGRATIDSGNRLRVIMSVGDRSAVGATRVDDEYRGDATFTLGVPRDQRHAVATTSERYRVRGPGVRYDHTLATEQGVLTKDVQGY</sequence>
<dbReference type="GeneID" id="69805390"/>
<evidence type="ECO:0000256" key="1">
    <source>
        <dbReference type="SAM" id="SignalP"/>
    </source>
</evidence>
<dbReference type="EMBL" id="JARAWC010000016">
    <property type="protein sequence ID" value="MDX2962539.1"/>
    <property type="molecule type" value="Genomic_DNA"/>
</dbReference>
<dbReference type="InterPro" id="IPR021102">
    <property type="entry name" value="PNGase_A"/>
</dbReference>
<dbReference type="PANTHER" id="PTHR31104">
    <property type="entry name" value="PEPTIDE-N4-(N-ACETYL-BETA-GLUCOSAMINYL)ASPARAGINE AMIDASE A PROTEIN"/>
    <property type="match status" value="1"/>
</dbReference>
<dbReference type="Pfam" id="PF12222">
    <property type="entry name" value="PNGaseA"/>
    <property type="match status" value="1"/>
</dbReference>
<keyword evidence="5" id="KW-1185">Reference proteome</keyword>
<dbReference type="Proteomes" id="UP001272987">
    <property type="component" value="Unassembled WGS sequence"/>
</dbReference>
<proteinExistence type="predicted"/>
<feature type="signal peptide" evidence="1">
    <location>
        <begin position="1"/>
        <end position="44"/>
    </location>
</feature>
<protein>
    <submittedName>
        <fullName evidence="3">Peptide-N4-asparagine amidase A</fullName>
    </submittedName>
</protein>